<keyword evidence="7" id="KW-1185">Reference proteome</keyword>
<evidence type="ECO:0000256" key="4">
    <source>
        <dbReference type="ARBA" id="ARBA00032321"/>
    </source>
</evidence>
<dbReference type="RefSeq" id="WP_151916577.1">
    <property type="nucleotide sequence ID" value="NZ_RQSP01000010.1"/>
</dbReference>
<dbReference type="InterPro" id="IPR008515">
    <property type="entry name" value="Ubiquitin-like_Pup"/>
</dbReference>
<evidence type="ECO:0000256" key="1">
    <source>
        <dbReference type="ARBA" id="ARBA00004707"/>
    </source>
</evidence>
<dbReference type="OrthoDB" id="3254977at2"/>
<dbReference type="Proteomes" id="UP000326336">
    <property type="component" value="Unassembled WGS sequence"/>
</dbReference>
<proteinExistence type="inferred from homology"/>
<organism evidence="6 7">
    <name type="scientific">Bifidobacterium jacchi</name>
    <dbReference type="NCBI Taxonomy" id="2490545"/>
    <lineage>
        <taxon>Bacteria</taxon>
        <taxon>Bacillati</taxon>
        <taxon>Actinomycetota</taxon>
        <taxon>Actinomycetes</taxon>
        <taxon>Bifidobacteriales</taxon>
        <taxon>Bifidobacteriaceae</taxon>
        <taxon>Bifidobacterium</taxon>
    </lineage>
</organism>
<dbReference type="GO" id="GO:0019941">
    <property type="term" value="P:modification-dependent protein catabolic process"/>
    <property type="evidence" value="ECO:0007669"/>
    <property type="project" value="InterPro"/>
</dbReference>
<feature type="region of interest" description="Disordered" evidence="5">
    <location>
        <begin position="1"/>
        <end position="41"/>
    </location>
</feature>
<evidence type="ECO:0000313" key="6">
    <source>
        <dbReference type="EMBL" id="KAB5607558.1"/>
    </source>
</evidence>
<comment type="caution">
    <text evidence="6">The sequence shown here is derived from an EMBL/GenBank/DDBJ whole genome shotgun (WGS) entry which is preliminary data.</text>
</comment>
<reference evidence="6 7" key="1">
    <citation type="journal article" date="2019" name="Int. J. Syst. Evol. Microbiol.">
        <title>Bifidobacterium jacchi sp. nov., isolated from the faeces of a baby common marmoset (Callithrix jacchus).</title>
        <authorList>
            <person name="Modesto M."/>
            <person name="Watanabe K."/>
            <person name="Arita M."/>
            <person name="Satti M."/>
            <person name="Oki K."/>
            <person name="Sciavilla P."/>
            <person name="Patavino C."/>
            <person name="Camma C."/>
            <person name="Michelini S."/>
            <person name="Sgorbati B."/>
            <person name="Mattarelli P."/>
        </authorList>
    </citation>
    <scope>NUCLEOTIDE SEQUENCE [LARGE SCALE GENOMIC DNA]</scope>
    <source>
        <strain evidence="6 7">MRM 9.3</strain>
    </source>
</reference>
<dbReference type="GO" id="GO:0031386">
    <property type="term" value="F:protein tag activity"/>
    <property type="evidence" value="ECO:0007669"/>
    <property type="project" value="InterPro"/>
</dbReference>
<dbReference type="EMBL" id="RQSP01000010">
    <property type="protein sequence ID" value="KAB5607558.1"/>
    <property type="molecule type" value="Genomic_DNA"/>
</dbReference>
<name>A0A5N5RJT7_9BIFI</name>
<gene>
    <name evidence="6" type="ORF">EHS19_04410</name>
</gene>
<dbReference type="GO" id="GO:0070628">
    <property type="term" value="F:proteasome binding"/>
    <property type="evidence" value="ECO:0007669"/>
    <property type="project" value="InterPro"/>
</dbReference>
<feature type="compositionally biased region" description="Polar residues" evidence="5">
    <location>
        <begin position="1"/>
        <end position="34"/>
    </location>
</feature>
<comment type="similarity">
    <text evidence="2">Belongs to the prokaryotic ubiquitin-like protein family.</text>
</comment>
<evidence type="ECO:0000256" key="2">
    <source>
        <dbReference type="ARBA" id="ARBA00010616"/>
    </source>
</evidence>
<evidence type="ECO:0000256" key="3">
    <source>
        <dbReference type="ARBA" id="ARBA00016748"/>
    </source>
</evidence>
<dbReference type="GO" id="GO:0070490">
    <property type="term" value="P:protein pupylation"/>
    <property type="evidence" value="ECO:0007669"/>
    <property type="project" value="InterPro"/>
</dbReference>
<evidence type="ECO:0000313" key="7">
    <source>
        <dbReference type="Proteomes" id="UP000326336"/>
    </source>
</evidence>
<protein>
    <recommendedName>
        <fullName evidence="3">Prokaryotic ubiquitin-like protein Pup</fullName>
    </recommendedName>
    <alternativeName>
        <fullName evidence="4">Bacterial ubiquitin-like modifier</fullName>
    </alternativeName>
</protein>
<evidence type="ECO:0000256" key="5">
    <source>
        <dbReference type="SAM" id="MobiDB-lite"/>
    </source>
</evidence>
<dbReference type="GO" id="GO:0010498">
    <property type="term" value="P:proteasomal protein catabolic process"/>
    <property type="evidence" value="ECO:0007669"/>
    <property type="project" value="InterPro"/>
</dbReference>
<comment type="pathway">
    <text evidence="1">Protein degradation; proteasomal Pup-dependent pathway.</text>
</comment>
<accession>A0A5N5RJT7</accession>
<dbReference type="AlphaFoldDB" id="A0A5N5RJT7"/>
<dbReference type="Pfam" id="PF05639">
    <property type="entry name" value="Pup"/>
    <property type="match status" value="1"/>
</dbReference>
<dbReference type="NCBIfam" id="TIGR03687">
    <property type="entry name" value="pupylate_cterm"/>
    <property type="match status" value="1"/>
</dbReference>
<sequence>MPQESQVSVNAAQSVQSAQIEQDDQTMPRNTTSRNAHDDVLDDVLDDISSVLETNAEDYVSSFVQKGGE</sequence>
<dbReference type="UniPathway" id="UPA00997"/>